<dbReference type="RefSeq" id="WP_169162631.1">
    <property type="nucleotide sequence ID" value="NZ_JABBFW010000021.1"/>
</dbReference>
<evidence type="ECO:0000259" key="7">
    <source>
        <dbReference type="Pfam" id="PF04357"/>
    </source>
</evidence>
<dbReference type="Pfam" id="PF04357">
    <property type="entry name" value="TamB"/>
    <property type="match status" value="1"/>
</dbReference>
<comment type="caution">
    <text evidence="8">The sequence shown here is derived from an EMBL/GenBank/DDBJ whole genome shotgun (WGS) entry which is preliminary data.</text>
</comment>
<dbReference type="InterPro" id="IPR007452">
    <property type="entry name" value="TamB_C"/>
</dbReference>
<feature type="region of interest" description="Disordered" evidence="5">
    <location>
        <begin position="1"/>
        <end position="22"/>
    </location>
</feature>
<keyword evidence="9" id="KW-1185">Reference proteome</keyword>
<evidence type="ECO:0000256" key="2">
    <source>
        <dbReference type="ARBA" id="ARBA00022692"/>
    </source>
</evidence>
<reference evidence="8 9" key="1">
    <citation type="submission" date="2020-04" db="EMBL/GenBank/DDBJ databases">
        <title>Azohydromonas sp. isolated from soil.</title>
        <authorList>
            <person name="Dahal R.H."/>
        </authorList>
    </citation>
    <scope>NUCLEOTIDE SEQUENCE [LARGE SCALE GENOMIC DNA]</scope>
    <source>
        <strain evidence="8 9">G-1-1-14</strain>
    </source>
</reference>
<dbReference type="PANTHER" id="PTHR36985:SF1">
    <property type="entry name" value="TRANSLOCATION AND ASSEMBLY MODULE SUBUNIT TAMB"/>
    <property type="match status" value="1"/>
</dbReference>
<evidence type="ECO:0000256" key="4">
    <source>
        <dbReference type="ARBA" id="ARBA00023136"/>
    </source>
</evidence>
<feature type="domain" description="Translocation and assembly module TamB C-terminal" evidence="7">
    <location>
        <begin position="1047"/>
        <end position="1381"/>
    </location>
</feature>
<dbReference type="GO" id="GO:0009306">
    <property type="term" value="P:protein secretion"/>
    <property type="evidence" value="ECO:0007669"/>
    <property type="project" value="InterPro"/>
</dbReference>
<evidence type="ECO:0000256" key="5">
    <source>
        <dbReference type="SAM" id="MobiDB-lite"/>
    </source>
</evidence>
<dbReference type="Proteomes" id="UP000574067">
    <property type="component" value="Unassembled WGS sequence"/>
</dbReference>
<keyword evidence="4 6" id="KW-0472">Membrane</keyword>
<proteinExistence type="predicted"/>
<protein>
    <submittedName>
        <fullName evidence="8">DUF490 domain-containing protein</fullName>
    </submittedName>
</protein>
<keyword evidence="2 6" id="KW-0812">Transmembrane</keyword>
<feature type="transmembrane region" description="Helical" evidence="6">
    <location>
        <begin position="33"/>
        <end position="53"/>
    </location>
</feature>
<accession>A0A848FHJ8</accession>
<evidence type="ECO:0000313" key="8">
    <source>
        <dbReference type="EMBL" id="NML17733.1"/>
    </source>
</evidence>
<dbReference type="GO" id="GO:0097347">
    <property type="term" value="C:TAM protein secretion complex"/>
    <property type="evidence" value="ECO:0007669"/>
    <property type="project" value="TreeGrafter"/>
</dbReference>
<dbReference type="EMBL" id="JABBFW010000021">
    <property type="protein sequence ID" value="NML17733.1"/>
    <property type="molecule type" value="Genomic_DNA"/>
</dbReference>
<dbReference type="GO" id="GO:0005886">
    <property type="term" value="C:plasma membrane"/>
    <property type="evidence" value="ECO:0007669"/>
    <property type="project" value="InterPro"/>
</dbReference>
<keyword evidence="3 6" id="KW-1133">Transmembrane helix</keyword>
<sequence length="1387" mass="148136">MSPNAPPALPPAPAADTPPPVVPPRRRRRWWPALLLALAGLLVAGGAALWWALSPAGLAWWLPRAGVQVTGLRGGLQGGALAFDALRWQRSDGARLEIDAFTLPELRWTFRPPGGWLGLHLQAPQAARVAWQPGRAADETPPIRDIPRSLRLPLRLRVQDLRIATLQIGTQPPVHALRLTAELGAQSGSVHRLEALTLQWQRLALQASGQIGAGAPMALQAQVQADALAEVQPPWQAQLALTGTLAQIDVAATLHGAPVPTGGPARGAAATPSLDAQARLAPFADWPLQQLQARTQALDLSALWPTLPVTSLTGHADLRGGSAGAPLELDLALDNARPGRWSARQLPLRSAQLTLGARPERRDRLELQALALELGDAQGRAGSFSGSGHWEGAVLALEGRLRRLQPARLDARLPALQLDGPLALNLSGIALPGTPAPPAPAALALKVQAELRGTQDGGPAVQAKLALQARREGPATAARWSVALDEFDARAGSAQARAQAHLELDPSGSWQARTQGQLKNFDPVPWWPATPAPTTLSGEWDAQLSAAAGQPLPRALRGQAALTLAPGRLAGVPVQGKLSWRDAGAGLQAQARLQLGANRLELDGRAAGRAAPEWQVNVDAPALATLAPLSRLHPSLPALWPREGRLSAQAKLHAGGPRDWRTQGTLETSGLALGAWRLAQGQARWELRAPGRSDAPLALALDAAGLQQAGAARLDQLRARLQGRWSTHQVELDASSPLRPPAWADSLIGPSTGTELTLRGSGTWQEGNLSRWALQAQTLQARARGGRGTPWLSAAPLQAQLAFDPALRSVTLAPGALETLGLALRWSQLDWSAPATPDAPPRLRAQAELQALRVAPWLQRLQPGFGWGGDLEVGGRLRFDSADPQGSEVVVERLRGDLQRSDEVGGVQPFGMTDLRLALQVQNGRWTFTQAMAARHFGVLAGAQVVQSRPRVPWPSAQDPMQGVLELRVDDLGVWAPWVPPGWRLGGRLHAGAGLGGRFGAPEITGRLDASRLALRNLLLGVDLRDGEVAMALRGEDARIERFSLQAGDGTLQATGGARFGATPSAALQLQLKRFRVLGRFDRRLSVSGQAALALQAQQLALDGRLAVDEGLIDISQREAPALDADVTVLNRPHTPGGAATPGEPSALMRRARVDLRLDLGPQLRLRGQGIDTRLGGELAVSTPGGRPQLHGTVRTLQGRYAAYGQNLEIERGEIVFSGPVDNPRLDILALRPRLDEVRVGVQILGTAQNPRVRLYSEPEVSELDKLSWLVTGRAPDGLGRADTALLQRAALALLAGQDGDAAGRNLLRNLGLDDLAVRQRDDGELRQTVVSLGRQLSRRWWVGYERGIGSASGTWQLIYSLAHRFTLRGQSGEQNSVDLLRSWRWN</sequence>
<evidence type="ECO:0000256" key="3">
    <source>
        <dbReference type="ARBA" id="ARBA00022989"/>
    </source>
</evidence>
<evidence type="ECO:0000256" key="6">
    <source>
        <dbReference type="SAM" id="Phobius"/>
    </source>
</evidence>
<evidence type="ECO:0000313" key="9">
    <source>
        <dbReference type="Proteomes" id="UP000574067"/>
    </source>
</evidence>
<comment type="subcellular location">
    <subcellularLocation>
        <location evidence="1">Membrane</location>
        <topology evidence="1">Single-pass membrane protein</topology>
    </subcellularLocation>
</comment>
<dbReference type="PANTHER" id="PTHR36985">
    <property type="entry name" value="TRANSLOCATION AND ASSEMBLY MODULE SUBUNIT TAMB"/>
    <property type="match status" value="1"/>
</dbReference>
<organism evidence="8 9">
    <name type="scientific">Azohydromonas caseinilytica</name>
    <dbReference type="NCBI Taxonomy" id="2728836"/>
    <lineage>
        <taxon>Bacteria</taxon>
        <taxon>Pseudomonadati</taxon>
        <taxon>Pseudomonadota</taxon>
        <taxon>Betaproteobacteria</taxon>
        <taxon>Burkholderiales</taxon>
        <taxon>Sphaerotilaceae</taxon>
        <taxon>Azohydromonas</taxon>
    </lineage>
</organism>
<evidence type="ECO:0000256" key="1">
    <source>
        <dbReference type="ARBA" id="ARBA00004167"/>
    </source>
</evidence>
<name>A0A848FHJ8_9BURK</name>
<gene>
    <name evidence="8" type="ORF">HHL10_22435</name>
</gene>